<proteinExistence type="predicted"/>
<feature type="transmembrane region" description="Helical" evidence="1">
    <location>
        <begin position="20"/>
        <end position="41"/>
    </location>
</feature>
<feature type="transmembrane region" description="Helical" evidence="1">
    <location>
        <begin position="61"/>
        <end position="78"/>
    </location>
</feature>
<keyword evidence="1" id="KW-1133">Transmembrane helix</keyword>
<protein>
    <submittedName>
        <fullName evidence="2">Actin-binding WH2 domain-containing protein</fullName>
    </submittedName>
</protein>
<name>A0A1D8TP05_9CYAN</name>
<feature type="transmembrane region" description="Helical" evidence="1">
    <location>
        <begin position="90"/>
        <end position="114"/>
    </location>
</feature>
<feature type="transmembrane region" description="Helical" evidence="1">
    <location>
        <begin position="126"/>
        <end position="144"/>
    </location>
</feature>
<evidence type="ECO:0000313" key="3">
    <source>
        <dbReference type="Proteomes" id="UP000177870"/>
    </source>
</evidence>
<dbReference type="EMBL" id="CP017599">
    <property type="protein sequence ID" value="AOW99387.1"/>
    <property type="molecule type" value="Genomic_DNA"/>
</dbReference>
<gene>
    <name evidence="2" type="ORF">BJP34_07895</name>
</gene>
<dbReference type="AlphaFoldDB" id="A0A1D8TP05"/>
<feature type="transmembrane region" description="Helical" evidence="1">
    <location>
        <begin position="165"/>
        <end position="183"/>
    </location>
</feature>
<evidence type="ECO:0000256" key="1">
    <source>
        <dbReference type="SAM" id="Phobius"/>
    </source>
</evidence>
<dbReference type="KEGG" id="mpro:BJP34_07895"/>
<evidence type="ECO:0000313" key="2">
    <source>
        <dbReference type="EMBL" id="AOW99387.1"/>
    </source>
</evidence>
<reference evidence="3" key="1">
    <citation type="submission" date="2016-10" db="EMBL/GenBank/DDBJ databases">
        <title>Comparative genomics uncovers the prolific and rare metabolic potential of the cyanobacterial genus Moorea.</title>
        <authorList>
            <person name="Leao T."/>
            <person name="Castelao G."/>
            <person name="Korobeynikov A."/>
            <person name="Monroe E.A."/>
            <person name="Podell S."/>
            <person name="Glukhov E."/>
            <person name="Allen E."/>
            <person name="Gerwick W.H."/>
            <person name="Gerwick L."/>
        </authorList>
    </citation>
    <scope>NUCLEOTIDE SEQUENCE [LARGE SCALE GENOMIC DNA]</scope>
    <source>
        <strain evidence="3">PAL-8-15-08-1</strain>
    </source>
</reference>
<accession>A0A1D8TP05</accession>
<dbReference type="OrthoDB" id="257692at2"/>
<organism evidence="2 3">
    <name type="scientific">Moorena producens PAL-8-15-08-1</name>
    <dbReference type="NCBI Taxonomy" id="1458985"/>
    <lineage>
        <taxon>Bacteria</taxon>
        <taxon>Bacillati</taxon>
        <taxon>Cyanobacteriota</taxon>
        <taxon>Cyanophyceae</taxon>
        <taxon>Coleofasciculales</taxon>
        <taxon>Coleofasciculaceae</taxon>
        <taxon>Moorena</taxon>
    </lineage>
</organism>
<dbReference type="STRING" id="1458985.BJP34_07895"/>
<sequence>MEFLGDRQRFLKEVDQGIRIDIKIISLLIASSAFFGIYGGIIGSFSNPLQIISSAIKLPALYLLTLLICLPTLYFYEISSGSKRNFGQYLALLLAATSVISVMLFGFAPITLFFRLSIDDYTFFQLLNIVIFCITGLIGVNVFYQCMQFITEQKAEENTYRTKILKAWLVLYGFVGSQLGWTLRPFFGSPGEPFALFRELESNFYMHVLQLIGKMIGWV</sequence>
<dbReference type="RefSeq" id="WP_070391871.1">
    <property type="nucleotide sequence ID" value="NZ_CP017599.1"/>
</dbReference>
<dbReference type="Proteomes" id="UP000177870">
    <property type="component" value="Chromosome"/>
</dbReference>
<keyword evidence="1" id="KW-0472">Membrane</keyword>
<keyword evidence="1" id="KW-0812">Transmembrane</keyword>